<evidence type="ECO:0000256" key="1">
    <source>
        <dbReference type="SAM" id="MobiDB-lite"/>
    </source>
</evidence>
<dbReference type="AlphaFoldDB" id="A0A9W9JVP6"/>
<feature type="compositionally biased region" description="Acidic residues" evidence="1">
    <location>
        <begin position="63"/>
        <end position="73"/>
    </location>
</feature>
<dbReference type="OrthoDB" id="4357148at2759"/>
<dbReference type="GeneID" id="81363375"/>
<reference evidence="2" key="1">
    <citation type="submission" date="2022-11" db="EMBL/GenBank/DDBJ databases">
        <authorList>
            <person name="Petersen C."/>
        </authorList>
    </citation>
    <scope>NUCLEOTIDE SEQUENCE</scope>
    <source>
        <strain evidence="2">IBT 30761</strain>
    </source>
</reference>
<reference evidence="2" key="2">
    <citation type="journal article" date="2023" name="IMA Fungus">
        <title>Comparative genomic study of the Penicillium genus elucidates a diverse pangenome and 15 lateral gene transfer events.</title>
        <authorList>
            <person name="Petersen C."/>
            <person name="Sorensen T."/>
            <person name="Nielsen M.R."/>
            <person name="Sondergaard T.E."/>
            <person name="Sorensen J.L."/>
            <person name="Fitzpatrick D.A."/>
            <person name="Frisvad J.C."/>
            <person name="Nielsen K.L."/>
        </authorList>
    </citation>
    <scope>NUCLEOTIDE SEQUENCE</scope>
    <source>
        <strain evidence="2">IBT 30761</strain>
    </source>
</reference>
<keyword evidence="3" id="KW-1185">Reference proteome</keyword>
<feature type="region of interest" description="Disordered" evidence="1">
    <location>
        <begin position="28"/>
        <end position="73"/>
    </location>
</feature>
<comment type="caution">
    <text evidence="2">The sequence shown here is derived from an EMBL/GenBank/DDBJ whole genome shotgun (WGS) entry which is preliminary data.</text>
</comment>
<dbReference type="EMBL" id="JAPQKI010000011">
    <property type="protein sequence ID" value="KAJ5082862.1"/>
    <property type="molecule type" value="Genomic_DNA"/>
</dbReference>
<organism evidence="2 3">
    <name type="scientific">Penicillium argentinense</name>
    <dbReference type="NCBI Taxonomy" id="1131581"/>
    <lineage>
        <taxon>Eukaryota</taxon>
        <taxon>Fungi</taxon>
        <taxon>Dikarya</taxon>
        <taxon>Ascomycota</taxon>
        <taxon>Pezizomycotina</taxon>
        <taxon>Eurotiomycetes</taxon>
        <taxon>Eurotiomycetidae</taxon>
        <taxon>Eurotiales</taxon>
        <taxon>Aspergillaceae</taxon>
        <taxon>Penicillium</taxon>
    </lineage>
</organism>
<dbReference type="Proteomes" id="UP001149074">
    <property type="component" value="Unassembled WGS sequence"/>
</dbReference>
<protein>
    <recommendedName>
        <fullName evidence="4">Histone chaperone domain-containing protein</fullName>
    </recommendedName>
</protein>
<evidence type="ECO:0000313" key="3">
    <source>
        <dbReference type="Proteomes" id="UP001149074"/>
    </source>
</evidence>
<name>A0A9W9JVP6_9EURO</name>
<evidence type="ECO:0000313" key="2">
    <source>
        <dbReference type="EMBL" id="KAJ5082862.1"/>
    </source>
</evidence>
<accession>A0A9W9JVP6</accession>
<proteinExistence type="predicted"/>
<evidence type="ECO:0008006" key="4">
    <source>
        <dbReference type="Google" id="ProtNLM"/>
    </source>
</evidence>
<gene>
    <name evidence="2" type="ORF">N7532_011905</name>
</gene>
<dbReference type="RefSeq" id="XP_056469384.1">
    <property type="nucleotide sequence ID" value="XM_056624396.1"/>
</dbReference>
<sequence length="73" mass="8444">MSAQEPIEVVDDNETFDEIDDDFADSNEQLARDEDEAIDKSNIMNDRTRHAEPQTSNRYNEGPNEDDLPEEEQ</sequence>